<dbReference type="EMBL" id="JACJHR010000077">
    <property type="protein sequence ID" value="MBB2504627.1"/>
    <property type="molecule type" value="Genomic_DNA"/>
</dbReference>
<comment type="caution">
    <text evidence="2">The sequence shown here is derived from an EMBL/GenBank/DDBJ whole genome shotgun (WGS) entry which is preliminary data.</text>
</comment>
<evidence type="ECO:0000313" key="2">
    <source>
        <dbReference type="EMBL" id="PKV97943.1"/>
    </source>
</evidence>
<organism evidence="2 3">
    <name type="scientific">Amycolatopsis echigonensis</name>
    <dbReference type="NCBI Taxonomy" id="2576905"/>
    <lineage>
        <taxon>Bacteria</taxon>
        <taxon>Bacillati</taxon>
        <taxon>Actinomycetota</taxon>
        <taxon>Actinomycetes</taxon>
        <taxon>Pseudonocardiales</taxon>
        <taxon>Pseudonocardiaceae</taxon>
        <taxon>Amycolatopsis</taxon>
    </lineage>
</organism>
<accession>A0A2N3WVQ3</accession>
<name>A0A2N3WVQ3_9PSEU</name>
<dbReference type="Proteomes" id="UP000550260">
    <property type="component" value="Unassembled WGS sequence"/>
</dbReference>
<protein>
    <submittedName>
        <fullName evidence="2">Uncharacterized protein</fullName>
    </submittedName>
</protein>
<reference evidence="1 4" key="2">
    <citation type="submission" date="2020-08" db="EMBL/GenBank/DDBJ databases">
        <title>Amycolatopsis echigonensis JCM 21831.</title>
        <authorList>
            <person name="Tedsree N."/>
            <person name="Kuncharoen N."/>
            <person name="Likhitwitayawuid K."/>
            <person name="Tanasupawat S."/>
        </authorList>
    </citation>
    <scope>NUCLEOTIDE SEQUENCE [LARGE SCALE GENOMIC DNA]</scope>
    <source>
        <strain evidence="1 4">JCM 21831</strain>
    </source>
</reference>
<sequence length="151" mass="16323">MRQFQRRGNGVLRRLNYRAVHGGKSAALIFWEPADAPRLPHGSPEYLVGAGESAPAETIGLPISHSVGMADFLDQLTGKSFSQALHFLLGDLDRRSPPELAGWMAGYARGTADLTVADTPFSYVQPEITPLARVVVASSLYVEFTSAPEPD</sequence>
<proteinExistence type="predicted"/>
<accession>A0A8E1W6L7</accession>
<reference evidence="2 3" key="1">
    <citation type="submission" date="2017-12" db="EMBL/GenBank/DDBJ databases">
        <title>Sequencing the genomes of 1000 Actinobacteria strains.</title>
        <authorList>
            <person name="Klenk H.-P."/>
        </authorList>
    </citation>
    <scope>NUCLEOTIDE SEQUENCE [LARGE SCALE GENOMIC DNA]</scope>
    <source>
        <strain evidence="2 3">DSM 45165</strain>
    </source>
</reference>
<dbReference type="EMBL" id="PJMY01000003">
    <property type="protein sequence ID" value="PKV97943.1"/>
    <property type="molecule type" value="Genomic_DNA"/>
</dbReference>
<evidence type="ECO:0000313" key="4">
    <source>
        <dbReference type="Proteomes" id="UP000550260"/>
    </source>
</evidence>
<gene>
    <name evidence="2" type="ORF">ATK30_8946</name>
    <name evidence="1" type="ORF">H5411_36495</name>
</gene>
<dbReference type="AlphaFoldDB" id="A0A2N3WVQ3"/>
<dbReference type="RefSeq" id="WP_101440581.1">
    <property type="nucleotide sequence ID" value="NZ_JACJHR010000077.1"/>
</dbReference>
<evidence type="ECO:0000313" key="1">
    <source>
        <dbReference type="EMBL" id="MBB2504627.1"/>
    </source>
</evidence>
<keyword evidence="3" id="KW-1185">Reference proteome</keyword>
<dbReference type="Proteomes" id="UP000233750">
    <property type="component" value="Unassembled WGS sequence"/>
</dbReference>
<evidence type="ECO:0000313" key="3">
    <source>
        <dbReference type="Proteomes" id="UP000233750"/>
    </source>
</evidence>
<dbReference type="OrthoDB" id="3629987at2"/>